<organism evidence="1 2">
    <name type="scientific">Fasciolopsis buskii</name>
    <dbReference type="NCBI Taxonomy" id="27845"/>
    <lineage>
        <taxon>Eukaryota</taxon>
        <taxon>Metazoa</taxon>
        <taxon>Spiralia</taxon>
        <taxon>Lophotrochozoa</taxon>
        <taxon>Platyhelminthes</taxon>
        <taxon>Trematoda</taxon>
        <taxon>Digenea</taxon>
        <taxon>Plagiorchiida</taxon>
        <taxon>Echinostomata</taxon>
        <taxon>Echinostomatoidea</taxon>
        <taxon>Fasciolidae</taxon>
        <taxon>Fasciolopsis</taxon>
    </lineage>
</organism>
<feature type="non-terminal residue" evidence="1">
    <location>
        <position position="1"/>
    </location>
</feature>
<evidence type="ECO:0000313" key="1">
    <source>
        <dbReference type="EMBL" id="KAA0187135.1"/>
    </source>
</evidence>
<comment type="caution">
    <text evidence="1">The sequence shown here is derived from an EMBL/GenBank/DDBJ whole genome shotgun (WGS) entry which is preliminary data.</text>
</comment>
<name>A0A8E0RR64_9TREM</name>
<gene>
    <name evidence="1" type="ORF">FBUS_03791</name>
</gene>
<dbReference type="EMBL" id="LUCM01009331">
    <property type="protein sequence ID" value="KAA0187135.1"/>
    <property type="molecule type" value="Genomic_DNA"/>
</dbReference>
<evidence type="ECO:0000313" key="2">
    <source>
        <dbReference type="Proteomes" id="UP000728185"/>
    </source>
</evidence>
<reference evidence="1" key="1">
    <citation type="submission" date="2019-05" db="EMBL/GenBank/DDBJ databases">
        <title>Annotation for the trematode Fasciolopsis buski.</title>
        <authorList>
            <person name="Choi Y.-J."/>
        </authorList>
    </citation>
    <scope>NUCLEOTIDE SEQUENCE</scope>
    <source>
        <strain evidence="1">HT</strain>
        <tissue evidence="1">Whole worm</tissue>
    </source>
</reference>
<proteinExistence type="predicted"/>
<sequence length="112" mass="13227">PELRELAAKIRQRINGQALLAQIQYKAAQRKEEVEREQELDRLLMEADRLADIEETRKNRLREQRNNDELRQFLSEKDDIRNAKLAAIMADKADSKRIVDELVQEEARLTNE</sequence>
<dbReference type="Proteomes" id="UP000728185">
    <property type="component" value="Unassembled WGS sequence"/>
</dbReference>
<dbReference type="AlphaFoldDB" id="A0A8E0RR64"/>
<protein>
    <submittedName>
        <fullName evidence="1">Uncharacterized protein</fullName>
    </submittedName>
</protein>
<accession>A0A8E0RR64</accession>
<dbReference type="OrthoDB" id="6258198at2759"/>
<keyword evidence="2" id="KW-1185">Reference proteome</keyword>